<proteinExistence type="predicted"/>
<evidence type="ECO:0000313" key="2">
    <source>
        <dbReference type="EMBL" id="CAG9759706.1"/>
    </source>
</evidence>
<dbReference type="Proteomes" id="UP001152799">
    <property type="component" value="Chromosome 1"/>
</dbReference>
<dbReference type="EMBL" id="OU892277">
    <property type="protein sequence ID" value="CAG9759706.1"/>
    <property type="molecule type" value="Genomic_DNA"/>
</dbReference>
<reference evidence="2" key="1">
    <citation type="submission" date="2022-01" db="EMBL/GenBank/DDBJ databases">
        <authorList>
            <person name="King R."/>
        </authorList>
    </citation>
    <scope>NUCLEOTIDE SEQUENCE</scope>
</reference>
<keyword evidence="1" id="KW-0812">Transmembrane</keyword>
<dbReference type="AlphaFoldDB" id="A0A9N9M9L1"/>
<organism evidence="2 3">
    <name type="scientific">Ceutorhynchus assimilis</name>
    <name type="common">cabbage seed weevil</name>
    <dbReference type="NCBI Taxonomy" id="467358"/>
    <lineage>
        <taxon>Eukaryota</taxon>
        <taxon>Metazoa</taxon>
        <taxon>Ecdysozoa</taxon>
        <taxon>Arthropoda</taxon>
        <taxon>Hexapoda</taxon>
        <taxon>Insecta</taxon>
        <taxon>Pterygota</taxon>
        <taxon>Neoptera</taxon>
        <taxon>Endopterygota</taxon>
        <taxon>Coleoptera</taxon>
        <taxon>Polyphaga</taxon>
        <taxon>Cucujiformia</taxon>
        <taxon>Curculionidae</taxon>
        <taxon>Ceutorhynchinae</taxon>
        <taxon>Ceutorhynchus</taxon>
    </lineage>
</organism>
<evidence type="ECO:0000313" key="3">
    <source>
        <dbReference type="Proteomes" id="UP001152799"/>
    </source>
</evidence>
<protein>
    <submittedName>
        <fullName evidence="2">Uncharacterized protein</fullName>
    </submittedName>
</protein>
<gene>
    <name evidence="2" type="ORF">CEUTPL_LOCUS448</name>
</gene>
<name>A0A9N9M9L1_9CUCU</name>
<keyword evidence="3" id="KW-1185">Reference proteome</keyword>
<keyword evidence="1" id="KW-1133">Transmembrane helix</keyword>
<feature type="transmembrane region" description="Helical" evidence="1">
    <location>
        <begin position="21"/>
        <end position="40"/>
    </location>
</feature>
<keyword evidence="1" id="KW-0472">Membrane</keyword>
<sequence>MHNMNVWYVYGKKNIRNVIKCLKIQFAFCFSSIFLFFFFLI</sequence>
<evidence type="ECO:0000256" key="1">
    <source>
        <dbReference type="SAM" id="Phobius"/>
    </source>
</evidence>
<accession>A0A9N9M9L1</accession>